<comment type="caution">
    <text evidence="5">The sequence shown here is derived from an EMBL/GenBank/DDBJ whole genome shotgun (WGS) entry which is preliminary data.</text>
</comment>
<dbReference type="GO" id="GO:0019674">
    <property type="term" value="P:NAD+ metabolic process"/>
    <property type="evidence" value="ECO:0007669"/>
    <property type="project" value="InterPro"/>
</dbReference>
<name>X1ALF5_9ZZZZ</name>
<keyword evidence="2" id="KW-0418">Kinase</keyword>
<evidence type="ECO:0000256" key="1">
    <source>
        <dbReference type="ARBA" id="ARBA00022679"/>
    </source>
</evidence>
<sequence length="256" mass="28748">MNFGIITHPKKEEAQKLIEEITSWLEEKGGRVIISKNETMAKKRPDLVKKISDFKKECDVILVLGGDGTFLKAVDYCYGTDIPLIGVKLGKLGFLTELEVDKLYWGLEKIIAKDFRTEQRMLLYCKTEDKKHQQLIALNDCAITKSSFGEVIETRIYVNDNFYNTYKGDGIIFATPTGSTAYSLSAGGPFVSPRISAIIMTPVCSHTLFNRSVIFSPDDEIMVKANSESGKVGINADGRHRIIFDCKNKIYIRKAD</sequence>
<dbReference type="Pfam" id="PF20143">
    <property type="entry name" value="NAD_kinase_C"/>
    <property type="match status" value="1"/>
</dbReference>
<dbReference type="Gene3D" id="3.40.50.10330">
    <property type="entry name" value="Probable inorganic polyphosphate/atp-NAD kinase, domain 1"/>
    <property type="match status" value="1"/>
</dbReference>
<dbReference type="InterPro" id="IPR002504">
    <property type="entry name" value="NADK"/>
</dbReference>
<feature type="non-terminal residue" evidence="5">
    <location>
        <position position="256"/>
    </location>
</feature>
<dbReference type="AlphaFoldDB" id="X1ALF5"/>
<evidence type="ECO:0000256" key="2">
    <source>
        <dbReference type="ARBA" id="ARBA00022777"/>
    </source>
</evidence>
<dbReference type="SUPFAM" id="SSF111331">
    <property type="entry name" value="NAD kinase/diacylglycerol kinase-like"/>
    <property type="match status" value="1"/>
</dbReference>
<proteinExistence type="inferred from homology"/>
<dbReference type="EMBL" id="BART01003257">
    <property type="protein sequence ID" value="GAG73268.1"/>
    <property type="molecule type" value="Genomic_DNA"/>
</dbReference>
<dbReference type="PANTHER" id="PTHR20275:SF0">
    <property type="entry name" value="NAD KINASE"/>
    <property type="match status" value="1"/>
</dbReference>
<dbReference type="HAMAP" id="MF_00361">
    <property type="entry name" value="NAD_kinase"/>
    <property type="match status" value="1"/>
</dbReference>
<reference evidence="5" key="1">
    <citation type="journal article" date="2014" name="Front. Microbiol.">
        <title>High frequency of phylogenetically diverse reductive dehalogenase-homologous genes in deep subseafloor sedimentary metagenomes.</title>
        <authorList>
            <person name="Kawai M."/>
            <person name="Futagami T."/>
            <person name="Toyoda A."/>
            <person name="Takaki Y."/>
            <person name="Nishi S."/>
            <person name="Hori S."/>
            <person name="Arai W."/>
            <person name="Tsubouchi T."/>
            <person name="Morono Y."/>
            <person name="Uchiyama I."/>
            <person name="Ito T."/>
            <person name="Fujiyama A."/>
            <person name="Inagaki F."/>
            <person name="Takami H."/>
        </authorList>
    </citation>
    <scope>NUCLEOTIDE SEQUENCE</scope>
    <source>
        <strain evidence="5">Expedition CK06-06</strain>
    </source>
</reference>
<keyword evidence="4" id="KW-0520">NAD</keyword>
<dbReference type="Pfam" id="PF01513">
    <property type="entry name" value="NAD_kinase"/>
    <property type="match status" value="1"/>
</dbReference>
<evidence type="ECO:0000256" key="4">
    <source>
        <dbReference type="ARBA" id="ARBA00023027"/>
    </source>
</evidence>
<keyword evidence="1" id="KW-0808">Transferase</keyword>
<dbReference type="GO" id="GO:0003951">
    <property type="term" value="F:NAD+ kinase activity"/>
    <property type="evidence" value="ECO:0007669"/>
    <property type="project" value="InterPro"/>
</dbReference>
<keyword evidence="3" id="KW-0521">NADP</keyword>
<dbReference type="Gene3D" id="2.60.200.30">
    <property type="entry name" value="Probable inorganic polyphosphate/atp-NAD kinase, domain 2"/>
    <property type="match status" value="1"/>
</dbReference>
<dbReference type="GO" id="GO:0006741">
    <property type="term" value="P:NADP+ biosynthetic process"/>
    <property type="evidence" value="ECO:0007669"/>
    <property type="project" value="InterPro"/>
</dbReference>
<organism evidence="5">
    <name type="scientific">marine sediment metagenome</name>
    <dbReference type="NCBI Taxonomy" id="412755"/>
    <lineage>
        <taxon>unclassified sequences</taxon>
        <taxon>metagenomes</taxon>
        <taxon>ecological metagenomes</taxon>
    </lineage>
</organism>
<evidence type="ECO:0008006" key="6">
    <source>
        <dbReference type="Google" id="ProtNLM"/>
    </source>
</evidence>
<protein>
    <recommendedName>
        <fullName evidence="6">NAD kinase</fullName>
    </recommendedName>
</protein>
<dbReference type="InterPro" id="IPR017438">
    <property type="entry name" value="ATP-NAD_kinase_N"/>
</dbReference>
<accession>X1ALF5</accession>
<evidence type="ECO:0000313" key="5">
    <source>
        <dbReference type="EMBL" id="GAG73268.1"/>
    </source>
</evidence>
<dbReference type="InterPro" id="IPR017437">
    <property type="entry name" value="ATP-NAD_kinase_PpnK-typ_C"/>
</dbReference>
<dbReference type="InterPro" id="IPR016064">
    <property type="entry name" value="NAD/diacylglycerol_kinase_sf"/>
</dbReference>
<dbReference type="PANTHER" id="PTHR20275">
    <property type="entry name" value="NAD KINASE"/>
    <property type="match status" value="1"/>
</dbReference>
<evidence type="ECO:0000256" key="3">
    <source>
        <dbReference type="ARBA" id="ARBA00022857"/>
    </source>
</evidence>
<gene>
    <name evidence="5" type="ORF">S01H4_09162</name>
</gene>